<dbReference type="GO" id="GO:0005768">
    <property type="term" value="C:endosome"/>
    <property type="evidence" value="ECO:0007669"/>
    <property type="project" value="TreeGrafter"/>
</dbReference>
<dbReference type="EMBL" id="GG745349">
    <property type="protein sequence ID" value="KNE66113.1"/>
    <property type="molecule type" value="Genomic_DNA"/>
</dbReference>
<organism evidence="4 5">
    <name type="scientific">Allomyces macrogynus (strain ATCC 38327)</name>
    <name type="common">Allomyces javanicus var. macrogynus</name>
    <dbReference type="NCBI Taxonomy" id="578462"/>
    <lineage>
        <taxon>Eukaryota</taxon>
        <taxon>Fungi</taxon>
        <taxon>Fungi incertae sedis</taxon>
        <taxon>Blastocladiomycota</taxon>
        <taxon>Blastocladiomycetes</taxon>
        <taxon>Blastocladiales</taxon>
        <taxon>Blastocladiaceae</taxon>
        <taxon>Allomyces</taxon>
    </lineage>
</organism>
<feature type="transmembrane region" description="Helical" evidence="2">
    <location>
        <begin position="209"/>
        <end position="227"/>
    </location>
</feature>
<dbReference type="InterPro" id="IPR002921">
    <property type="entry name" value="Fungal_lipase-type"/>
</dbReference>
<dbReference type="Pfam" id="PF01764">
    <property type="entry name" value="Lipase_3"/>
    <property type="match status" value="1"/>
</dbReference>
<feature type="domain" description="Fungal lipase-type" evidence="3">
    <location>
        <begin position="940"/>
        <end position="1042"/>
    </location>
</feature>
<feature type="region of interest" description="Disordered" evidence="1">
    <location>
        <begin position="249"/>
        <end position="268"/>
    </location>
</feature>
<feature type="compositionally biased region" description="Pro residues" evidence="1">
    <location>
        <begin position="14"/>
        <end position="24"/>
    </location>
</feature>
<feature type="transmembrane region" description="Helical" evidence="2">
    <location>
        <begin position="475"/>
        <end position="496"/>
    </location>
</feature>
<feature type="compositionally biased region" description="Pro residues" evidence="1">
    <location>
        <begin position="45"/>
        <end position="57"/>
    </location>
</feature>
<evidence type="ECO:0000259" key="3">
    <source>
        <dbReference type="Pfam" id="PF01764"/>
    </source>
</evidence>
<keyword evidence="2" id="KW-0812">Transmembrane</keyword>
<feature type="transmembrane region" description="Helical" evidence="2">
    <location>
        <begin position="502"/>
        <end position="524"/>
    </location>
</feature>
<dbReference type="VEuPathDB" id="FungiDB:AMAG_10367"/>
<evidence type="ECO:0000313" key="4">
    <source>
        <dbReference type="EMBL" id="KNE66113.1"/>
    </source>
</evidence>
<keyword evidence="5" id="KW-1185">Reference proteome</keyword>
<feature type="region of interest" description="Disordered" evidence="1">
    <location>
        <begin position="331"/>
        <end position="361"/>
    </location>
</feature>
<feature type="transmembrane region" description="Helical" evidence="2">
    <location>
        <begin position="652"/>
        <end position="671"/>
    </location>
</feature>
<dbReference type="GO" id="GO:0006629">
    <property type="term" value="P:lipid metabolic process"/>
    <property type="evidence" value="ECO:0007669"/>
    <property type="project" value="InterPro"/>
</dbReference>
<feature type="region of interest" description="Disordered" evidence="1">
    <location>
        <begin position="1"/>
        <end position="60"/>
    </location>
</feature>
<evidence type="ECO:0000256" key="2">
    <source>
        <dbReference type="SAM" id="Phobius"/>
    </source>
</evidence>
<dbReference type="PANTHER" id="PTHR23030:SF30">
    <property type="entry name" value="TYROSINE-PROTEIN PHOSPHATASE NON-RECEPTOR TYPE 23"/>
    <property type="match status" value="1"/>
</dbReference>
<name>A0A0L0SU70_ALLM3</name>
<proteinExistence type="predicted"/>
<dbReference type="Proteomes" id="UP000054350">
    <property type="component" value="Unassembled WGS sequence"/>
</dbReference>
<dbReference type="STRING" id="578462.A0A0L0SU70"/>
<dbReference type="InterPro" id="IPR029058">
    <property type="entry name" value="AB_hydrolase_fold"/>
</dbReference>
<sequence>MADEPDPLQSAALPPMPPALPGPIPTRSASQRTAQFASPAAQAPAPAPMATPSPPRPQWNSRMARRSLRALHPDQDDRGAAVPLEALPAAPNAVLGDQDAHVMGSTTALVGPGPRPALETLPSPPPLRSSRGSRGNAGLGVTQYLQSLATDHIGPPTRTRFHRANGWRRAVHFLATVAMLGGMVLLITILFCVLVSLSYMMTQVDLGSLTWLVVVAGTFYAFVVLSLSRTWLRTALRLVIWIWSTPRTQKNHDSGELQYSPGTQTPATTADRMRDLFRPDEVHLDHRTFIFFLTVPSRLVLILVDWSVEGIVNVVFSYRARQAAAALARKSTNATAASGRPSPTPSQRQQQQQMQQSGATTAVYTTPAPALALTGPYDPAPASLYADGPDKATTPPPATMFQSATQAPYQQQTVPLVTSPDPPSPRDVVRGISAESDGDMARLERVNTFSSALSPAEAAIAEAEEKADLKDRVRVFFYAGALTVVFVVPCVIVASVKGYSTIASFLSVVFVAAAAITVVVVNALNRFFRCLSFCVLMWKGILDADRRRAMYVASAGQDTRLDIFDSLAEQVLKTLAVILALCVISSAKGAMGLYITIGILMAILSVFRLRSFFGCCIPTIRNKDNKAVGPPNPKDARSLTGYYTGQRRLEPVVVFIVRVLVLVLGLTALALTDFTDIHDPATQTKTSLAQLFKQKDNPDKTVNTAKTFGYLGAFAFCYLLKDVALLVTRIPHQIAALMLVVSFVGKVVFAAFVANQYVGLLSTAVLVLMYQSFDLRDGHAFWTGGRHDLVRSAGGASLTHVRAQRRARVNAMVTIGLIVGAVVISIAIGFAVGTQQGVVDAGGTTAQQQVEFLDVTQPYPYCHMQYGGRFSLVDFVTLSGAVYRPDKDAALVFANQNPTLRNFKAYVEHDSLADDPDRSKGGVRYMEFRFNTDSLMNVSVVAIRGTSSLEDILQDLHLWSTPLLLQASSYLGTFAAIWPRETTASLVSFLSKYVAFSNFLYYKGVENYVTQTIKPTESNRTVFLTGHSLGGGLSLIVGSRLKIPAVGVSSPGLGMSYKNYDTSIEAITRWGMNIVPFSDPVPMADEQIAGTLHIPCYQRVPSDCHKWRNTLRTLINSCAGKMAPGQTAA</sequence>
<dbReference type="OrthoDB" id="5566625at2759"/>
<keyword evidence="2" id="KW-1133">Transmembrane helix</keyword>
<feature type="transmembrane region" description="Helical" evidence="2">
    <location>
        <begin position="170"/>
        <end position="197"/>
    </location>
</feature>
<feature type="compositionally biased region" description="Low complexity" evidence="1">
    <location>
        <begin position="32"/>
        <end position="44"/>
    </location>
</feature>
<evidence type="ECO:0000313" key="5">
    <source>
        <dbReference type="Proteomes" id="UP000054350"/>
    </source>
</evidence>
<dbReference type="SUPFAM" id="SSF53474">
    <property type="entry name" value="alpha/beta-Hydrolases"/>
    <property type="match status" value="1"/>
</dbReference>
<reference evidence="4 5" key="1">
    <citation type="submission" date="2009-11" db="EMBL/GenBank/DDBJ databases">
        <title>Annotation of Allomyces macrogynus ATCC 38327.</title>
        <authorList>
            <consortium name="The Broad Institute Genome Sequencing Platform"/>
            <person name="Russ C."/>
            <person name="Cuomo C."/>
            <person name="Burger G."/>
            <person name="Gray M.W."/>
            <person name="Holland P.W.H."/>
            <person name="King N."/>
            <person name="Lang F.B.F."/>
            <person name="Roger A.J."/>
            <person name="Ruiz-Trillo I."/>
            <person name="Young S.K."/>
            <person name="Zeng Q."/>
            <person name="Gargeya S."/>
            <person name="Fitzgerald M."/>
            <person name="Haas B."/>
            <person name="Abouelleil A."/>
            <person name="Alvarado L."/>
            <person name="Arachchi H.M."/>
            <person name="Berlin A."/>
            <person name="Chapman S.B."/>
            <person name="Gearin G."/>
            <person name="Goldberg J."/>
            <person name="Griggs A."/>
            <person name="Gujja S."/>
            <person name="Hansen M."/>
            <person name="Heiman D."/>
            <person name="Howarth C."/>
            <person name="Larimer J."/>
            <person name="Lui A."/>
            <person name="MacDonald P.J.P."/>
            <person name="McCowen C."/>
            <person name="Montmayeur A."/>
            <person name="Murphy C."/>
            <person name="Neiman D."/>
            <person name="Pearson M."/>
            <person name="Priest M."/>
            <person name="Roberts A."/>
            <person name="Saif S."/>
            <person name="Shea T."/>
            <person name="Sisk P."/>
            <person name="Stolte C."/>
            <person name="Sykes S."/>
            <person name="Wortman J."/>
            <person name="Nusbaum C."/>
            <person name="Birren B."/>
        </authorList>
    </citation>
    <scope>NUCLEOTIDE SEQUENCE [LARGE SCALE GENOMIC DNA]</scope>
    <source>
        <strain evidence="4 5">ATCC 38327</strain>
    </source>
</reference>
<dbReference type="Gene3D" id="3.40.50.1820">
    <property type="entry name" value="alpha/beta hydrolase"/>
    <property type="match status" value="1"/>
</dbReference>
<dbReference type="PANTHER" id="PTHR23030">
    <property type="entry name" value="PCD6 INTERACTING PROTEIN-RELATED"/>
    <property type="match status" value="1"/>
</dbReference>
<accession>A0A0L0SU70</accession>
<keyword evidence="2" id="KW-0472">Membrane</keyword>
<reference evidence="5" key="2">
    <citation type="submission" date="2009-11" db="EMBL/GenBank/DDBJ databases">
        <title>The Genome Sequence of Allomyces macrogynus strain ATCC 38327.</title>
        <authorList>
            <consortium name="The Broad Institute Genome Sequencing Platform"/>
            <person name="Russ C."/>
            <person name="Cuomo C."/>
            <person name="Shea T."/>
            <person name="Young S.K."/>
            <person name="Zeng Q."/>
            <person name="Koehrsen M."/>
            <person name="Haas B."/>
            <person name="Borodovsky M."/>
            <person name="Guigo R."/>
            <person name="Alvarado L."/>
            <person name="Berlin A."/>
            <person name="Borenstein D."/>
            <person name="Chen Z."/>
            <person name="Engels R."/>
            <person name="Freedman E."/>
            <person name="Gellesch M."/>
            <person name="Goldberg J."/>
            <person name="Griggs A."/>
            <person name="Gujja S."/>
            <person name="Heiman D."/>
            <person name="Hepburn T."/>
            <person name="Howarth C."/>
            <person name="Jen D."/>
            <person name="Larson L."/>
            <person name="Lewis B."/>
            <person name="Mehta T."/>
            <person name="Park D."/>
            <person name="Pearson M."/>
            <person name="Roberts A."/>
            <person name="Saif S."/>
            <person name="Shenoy N."/>
            <person name="Sisk P."/>
            <person name="Stolte C."/>
            <person name="Sykes S."/>
            <person name="Walk T."/>
            <person name="White J."/>
            <person name="Yandava C."/>
            <person name="Burger G."/>
            <person name="Gray M.W."/>
            <person name="Holland P.W.H."/>
            <person name="King N."/>
            <person name="Lang F.B.F."/>
            <person name="Roger A.J."/>
            <person name="Ruiz-Trillo I."/>
            <person name="Lander E."/>
            <person name="Nusbaum C."/>
        </authorList>
    </citation>
    <scope>NUCLEOTIDE SEQUENCE [LARGE SCALE GENOMIC DNA]</scope>
    <source>
        <strain evidence="5">ATCC 38327</strain>
    </source>
</reference>
<evidence type="ECO:0000256" key="1">
    <source>
        <dbReference type="SAM" id="MobiDB-lite"/>
    </source>
</evidence>
<feature type="transmembrane region" description="Helical" evidence="2">
    <location>
        <begin position="708"/>
        <end position="727"/>
    </location>
</feature>
<dbReference type="AlphaFoldDB" id="A0A0L0SU70"/>
<feature type="transmembrane region" description="Helical" evidence="2">
    <location>
        <begin position="757"/>
        <end position="773"/>
    </location>
</feature>
<protein>
    <recommendedName>
        <fullName evidence="3">Fungal lipase-type domain-containing protein</fullName>
    </recommendedName>
</protein>
<feature type="transmembrane region" description="Helical" evidence="2">
    <location>
        <begin position="809"/>
        <end position="832"/>
    </location>
</feature>
<gene>
    <name evidence="4" type="ORF">AMAG_10367</name>
</gene>
<feature type="compositionally biased region" description="Low complexity" evidence="1">
    <location>
        <begin position="347"/>
        <end position="361"/>
    </location>
</feature>
<dbReference type="eggNOG" id="ENOG502S8TW">
    <property type="taxonomic scope" value="Eukaryota"/>
</dbReference>
<dbReference type="GO" id="GO:0043328">
    <property type="term" value="P:protein transport to vacuole involved in ubiquitin-dependent protein catabolic process via the multivesicular body sorting pathway"/>
    <property type="evidence" value="ECO:0007669"/>
    <property type="project" value="TreeGrafter"/>
</dbReference>